<dbReference type="AlphaFoldDB" id="A0A2T4U862"/>
<comment type="caution">
    <text evidence="1">The sequence shown here is derived from an EMBL/GenBank/DDBJ whole genome shotgun (WGS) entry which is preliminary data.</text>
</comment>
<sequence>MMEKTEIKADEIHKALLTRFFEIGKIVEKNQERVLRAFRQQQISEFHFQASTGYGYDDIGREALERIYADVFGGEAALVRNQFVSGTHAISTALYGVLRPGDELMYITGRPYDTLEEIIGLRGRSGSGSLKEYNISYREVELQHGLIDTETVLKSVRAETKVLGIQRSCGYDNRPSVNVSEIRRAVEAIKSVYPDMIIFVDNCYGEFVETEEPPHCGADLTAGSLIKNPGGGLAKTGGYIVGDSSLIEQCSFRLTAPGIGAEGGASLGLLRDMYQGFFMAPHTVGEALKGAVFTSAYLGAQGMETFPAPEDARTDLIQSVSFPTKESMIAFCQAVQSWSPVDSHVKPQPSPMPGYESDVIMAAGAFTQGASIELSADGPLREPYRAYVQGGLTFEHVKTAVVNAVKQLEENRMLGNKL</sequence>
<dbReference type="PANTHER" id="PTHR46658">
    <property type="entry name" value="CYS OR MET METABOLISM PYRIDOXAL-PHOSPHATE-DEPENDENT ENZYME"/>
    <property type="match status" value="1"/>
</dbReference>
<evidence type="ECO:0008006" key="3">
    <source>
        <dbReference type="Google" id="ProtNLM"/>
    </source>
</evidence>
<keyword evidence="2" id="KW-1185">Reference proteome</keyword>
<name>A0A2T4U862_9BACI</name>
<evidence type="ECO:0000313" key="1">
    <source>
        <dbReference type="EMBL" id="PTL39587.1"/>
    </source>
</evidence>
<proteinExistence type="predicted"/>
<dbReference type="InterPro" id="IPR009651">
    <property type="entry name" value="Met_g_lyase_put"/>
</dbReference>
<dbReference type="SUPFAM" id="SSF53383">
    <property type="entry name" value="PLP-dependent transferases"/>
    <property type="match status" value="1"/>
</dbReference>
<dbReference type="InterPro" id="IPR015424">
    <property type="entry name" value="PyrdxlP-dep_Trfase"/>
</dbReference>
<dbReference type="Gene3D" id="3.40.640.10">
    <property type="entry name" value="Type I PLP-dependent aspartate aminotransferase-like (Major domain)"/>
    <property type="match status" value="1"/>
</dbReference>
<dbReference type="Gene3D" id="3.90.1150.60">
    <property type="entry name" value="Methioning gamme-lyase, C-terminal domain"/>
    <property type="match status" value="1"/>
</dbReference>
<gene>
    <name evidence="1" type="ORF">C6Y45_04500</name>
</gene>
<reference evidence="1 2" key="1">
    <citation type="submission" date="2018-03" db="EMBL/GenBank/DDBJ databases">
        <title>Alkalicoccus saliphilus sp. nov., isolated from a mineral pool.</title>
        <authorList>
            <person name="Zhao B."/>
        </authorList>
    </citation>
    <scope>NUCLEOTIDE SEQUENCE [LARGE SCALE GENOMIC DNA]</scope>
    <source>
        <strain evidence="1 2">6AG</strain>
    </source>
</reference>
<dbReference type="EMBL" id="PZJJ01000005">
    <property type="protein sequence ID" value="PTL39587.1"/>
    <property type="molecule type" value="Genomic_DNA"/>
</dbReference>
<dbReference type="RefSeq" id="WP_107583844.1">
    <property type="nucleotide sequence ID" value="NZ_PZJJ01000005.1"/>
</dbReference>
<organism evidence="1 2">
    <name type="scientific">Alkalicoccus saliphilus</name>
    <dbReference type="NCBI Taxonomy" id="200989"/>
    <lineage>
        <taxon>Bacteria</taxon>
        <taxon>Bacillati</taxon>
        <taxon>Bacillota</taxon>
        <taxon>Bacilli</taxon>
        <taxon>Bacillales</taxon>
        <taxon>Bacillaceae</taxon>
        <taxon>Alkalicoccus</taxon>
    </lineage>
</organism>
<dbReference type="Proteomes" id="UP000240509">
    <property type="component" value="Unassembled WGS sequence"/>
</dbReference>
<dbReference type="Pfam" id="PF06838">
    <property type="entry name" value="Met_gamma_lyase"/>
    <property type="match status" value="1"/>
</dbReference>
<dbReference type="PANTHER" id="PTHR46658:SF1">
    <property type="entry name" value="CYS OR MET METABOLISM PYRIDOXAL-PHOSPHATE-DEPENDENT ENZYME"/>
    <property type="match status" value="1"/>
</dbReference>
<accession>A0A2T4U862</accession>
<dbReference type="InterPro" id="IPR015421">
    <property type="entry name" value="PyrdxlP-dep_Trfase_major"/>
</dbReference>
<dbReference type="OrthoDB" id="9764766at2"/>
<evidence type="ECO:0000313" key="2">
    <source>
        <dbReference type="Proteomes" id="UP000240509"/>
    </source>
</evidence>
<protein>
    <recommendedName>
        <fullName evidence="3">Aluminum resistance family protein</fullName>
    </recommendedName>
</protein>